<dbReference type="SUPFAM" id="SSF56801">
    <property type="entry name" value="Acetyl-CoA synthetase-like"/>
    <property type="match status" value="1"/>
</dbReference>
<reference evidence="6" key="1">
    <citation type="journal article" date="2019" name="Int. J. Syst. Evol. Microbiol.">
        <title>The Global Catalogue of Microorganisms (GCM) 10K type strain sequencing project: providing services to taxonomists for standard genome sequencing and annotation.</title>
        <authorList>
            <consortium name="The Broad Institute Genomics Platform"/>
            <consortium name="The Broad Institute Genome Sequencing Center for Infectious Disease"/>
            <person name="Wu L."/>
            <person name="Ma J."/>
        </authorList>
    </citation>
    <scope>NUCLEOTIDE SEQUENCE [LARGE SCALE GENOMIC DNA]</scope>
    <source>
        <strain evidence="6">CCUG 50873</strain>
    </source>
</reference>
<dbReference type="RefSeq" id="WP_253647198.1">
    <property type="nucleotide sequence ID" value="NZ_BAAAMO010000002.1"/>
</dbReference>
<dbReference type="Pfam" id="PF00501">
    <property type="entry name" value="AMP-binding"/>
    <property type="match status" value="1"/>
</dbReference>
<dbReference type="PANTHER" id="PTHR24096:SF149">
    <property type="entry name" value="AMP-BINDING DOMAIN-CONTAINING PROTEIN-RELATED"/>
    <property type="match status" value="1"/>
</dbReference>
<dbReference type="CDD" id="cd05904">
    <property type="entry name" value="4CL"/>
    <property type="match status" value="1"/>
</dbReference>
<accession>A0ABW3G3L7</accession>
<sequence length="537" mass="56462">MTFASPHPDVTIPETSVYDYLFGGVDDADLDRPALIDTKPQTATTTYRELIGRVDAFAGALAARGIAVGDVVGLLSPNSSAFAIAFHGILRAGATATTINALFTPNDIAKQLTDAKATMLVTVSVLADGAKAAAEQLGLAADHLIILDGEGEAASGHPNAADLLGANASAPDVTFDPSTHIAVLPYSSGTTANPKGVMLTHRNLVANVCQIRPLQGMQADDAILAVLPFFHIYGMTVLLNAALHARASLVIMPRFDLPEFLDNIATHKCTYGFIAPPVAVALAKHPLVDKYDLSSLHTVMSGAAPLDAELGHAVEKRIGCRMVQGYGMSELSPVSHVIPFDGGKAIAGHDAELSSSGWTVPNAVSKLVDPATGDEIELPTEGLSDTGELWFKGPNVMAGYLNNDAATAETIDADGFLHTGDLAQVDPTGCVFIVDRLKELIKYKGYQVPPAELEALLLSNPDIADAAVIGVTDTESGEEVPKAFVVKQGDAAITAEEVMAFVAEKVAPYKKVRQVEFIDAIPKSTAGKILRKDLRSR</sequence>
<evidence type="ECO:0000313" key="6">
    <source>
        <dbReference type="Proteomes" id="UP001597068"/>
    </source>
</evidence>
<organism evidence="5 6">
    <name type="scientific">Williamsia deligens</name>
    <dbReference type="NCBI Taxonomy" id="321325"/>
    <lineage>
        <taxon>Bacteria</taxon>
        <taxon>Bacillati</taxon>
        <taxon>Actinomycetota</taxon>
        <taxon>Actinomycetes</taxon>
        <taxon>Mycobacteriales</taxon>
        <taxon>Nocardiaceae</taxon>
        <taxon>Williamsia</taxon>
    </lineage>
</organism>
<dbReference type="InterPro" id="IPR025110">
    <property type="entry name" value="AMP-bd_C"/>
</dbReference>
<dbReference type="EMBL" id="JBHTIL010000001">
    <property type="protein sequence ID" value="MFD0924802.1"/>
    <property type="molecule type" value="Genomic_DNA"/>
</dbReference>
<name>A0ABW3G3L7_9NOCA</name>
<protein>
    <submittedName>
        <fullName evidence="5">4-coumarate--CoA ligase family protein</fullName>
    </submittedName>
</protein>
<proteinExistence type="inferred from homology"/>
<evidence type="ECO:0000259" key="4">
    <source>
        <dbReference type="Pfam" id="PF13193"/>
    </source>
</evidence>
<evidence type="ECO:0000256" key="2">
    <source>
        <dbReference type="ARBA" id="ARBA00022598"/>
    </source>
</evidence>
<dbReference type="InterPro" id="IPR045851">
    <property type="entry name" value="AMP-bd_C_sf"/>
</dbReference>
<gene>
    <name evidence="5" type="ORF">ACFQ04_03540</name>
</gene>
<feature type="domain" description="AMP-dependent synthetase/ligase" evidence="3">
    <location>
        <begin position="31"/>
        <end position="401"/>
    </location>
</feature>
<dbReference type="PANTHER" id="PTHR24096">
    <property type="entry name" value="LONG-CHAIN-FATTY-ACID--COA LIGASE"/>
    <property type="match status" value="1"/>
</dbReference>
<keyword evidence="2 5" id="KW-0436">Ligase</keyword>
<dbReference type="InterPro" id="IPR000873">
    <property type="entry name" value="AMP-dep_synth/lig_dom"/>
</dbReference>
<evidence type="ECO:0000313" key="5">
    <source>
        <dbReference type="EMBL" id="MFD0924802.1"/>
    </source>
</evidence>
<evidence type="ECO:0000259" key="3">
    <source>
        <dbReference type="Pfam" id="PF00501"/>
    </source>
</evidence>
<dbReference type="Gene3D" id="3.30.300.30">
    <property type="match status" value="1"/>
</dbReference>
<keyword evidence="6" id="KW-1185">Reference proteome</keyword>
<feature type="domain" description="AMP-binding enzyme C-terminal" evidence="4">
    <location>
        <begin position="452"/>
        <end position="528"/>
    </location>
</feature>
<dbReference type="InterPro" id="IPR042099">
    <property type="entry name" value="ANL_N_sf"/>
</dbReference>
<dbReference type="Pfam" id="PF13193">
    <property type="entry name" value="AMP-binding_C"/>
    <property type="match status" value="1"/>
</dbReference>
<dbReference type="GO" id="GO:0016874">
    <property type="term" value="F:ligase activity"/>
    <property type="evidence" value="ECO:0007669"/>
    <property type="project" value="UniProtKB-KW"/>
</dbReference>
<comment type="caution">
    <text evidence="5">The sequence shown here is derived from an EMBL/GenBank/DDBJ whole genome shotgun (WGS) entry which is preliminary data.</text>
</comment>
<dbReference type="Gene3D" id="3.40.50.12780">
    <property type="entry name" value="N-terminal domain of ligase-like"/>
    <property type="match status" value="1"/>
</dbReference>
<comment type="similarity">
    <text evidence="1">Belongs to the ATP-dependent AMP-binding enzyme family.</text>
</comment>
<evidence type="ECO:0000256" key="1">
    <source>
        <dbReference type="ARBA" id="ARBA00006432"/>
    </source>
</evidence>
<dbReference type="Proteomes" id="UP001597068">
    <property type="component" value="Unassembled WGS sequence"/>
</dbReference>